<dbReference type="STRING" id="349521.HCH_03806"/>
<feature type="domain" description="Type II methyltransferase M.TaqI-like" evidence="6">
    <location>
        <begin position="566"/>
        <end position="911"/>
    </location>
</feature>
<evidence type="ECO:0000256" key="1">
    <source>
        <dbReference type="ARBA" id="ARBA00011900"/>
    </source>
</evidence>
<evidence type="ECO:0000256" key="4">
    <source>
        <dbReference type="ARBA" id="ARBA00022691"/>
    </source>
</evidence>
<proteinExistence type="predicted"/>
<evidence type="ECO:0000259" key="6">
    <source>
        <dbReference type="Pfam" id="PF07669"/>
    </source>
</evidence>
<dbReference type="Gene3D" id="3.40.50.150">
    <property type="entry name" value="Vaccinia Virus protein VP39"/>
    <property type="match status" value="1"/>
</dbReference>
<organism evidence="7 8">
    <name type="scientific">Hahella chejuensis (strain KCTC 2396)</name>
    <dbReference type="NCBI Taxonomy" id="349521"/>
    <lineage>
        <taxon>Bacteria</taxon>
        <taxon>Pseudomonadati</taxon>
        <taxon>Pseudomonadota</taxon>
        <taxon>Gammaproteobacteria</taxon>
        <taxon>Oceanospirillales</taxon>
        <taxon>Hahellaceae</taxon>
        <taxon>Hahella</taxon>
    </lineage>
</organism>
<dbReference type="EC" id="2.1.1.72" evidence="1"/>
<keyword evidence="4" id="KW-0949">S-adenosyl-L-methionine</keyword>
<dbReference type="GO" id="GO:0006304">
    <property type="term" value="P:DNA modification"/>
    <property type="evidence" value="ECO:0007669"/>
    <property type="project" value="InterPro"/>
</dbReference>
<dbReference type="PANTHER" id="PTHR33841">
    <property type="entry name" value="DNA METHYLTRANSFERASE YEEA-RELATED"/>
    <property type="match status" value="1"/>
</dbReference>
<protein>
    <recommendedName>
        <fullName evidence="1">site-specific DNA-methyltransferase (adenine-specific)</fullName>
        <ecNumber evidence="1">2.1.1.72</ecNumber>
    </recommendedName>
</protein>
<accession>Q2SFN7</accession>
<dbReference type="EMBL" id="CP000155">
    <property type="protein sequence ID" value="ABC30537.1"/>
    <property type="molecule type" value="Genomic_DNA"/>
</dbReference>
<sequence length="1414" mass="162253">MALKRQIEQPFESTHVIGGLLSTELLTRLRETGRNALPGRSEAEYGIPKGLKFNEELGRYWRIAQSLWQNYRELAQRQDYADHESQKRLALEEWLIPLLQDVFCYRPEPTDPITIGERYFPITHFANKHTLPFVLCGADQDLDKSDAEFGQKDKKGDKKRSPTALAQEYLNAEEQCLWAIVANGLYLRLLRDNPAITRPAYIEVDFARIFDEEDYAEFTIVWLLLHQSRTRPLTSKNVSVLSVERCWLEKWREKGKEEGERAKESLRYGVEHAMESLGTGFLSHSKNQRLRDLFTNGQLDEKGFHNQIQRLAYRFLFLLVAEDRDIALLPQFYQQQDYRGARELYQKWYSVSHFRKQARLRSCRDSYGDAWRQLLVTFKGFAVGQPLLAQPALGGIFALDQCPDLDQCELENKYLYEALFNLCFFVQHDVLRPVNYRDMDTTEFGSVYESLLELMPQINVNGVWRFCLIKSKGDKKELGTYYTPENLVQELIKSALKPVIENRLKNIGGNPSDKILSITICDPACGSGHCLIAAAKCLAAELVRYDTQSRNSELQHRIAMRKVIQKCIYGVDINNMAIELCKIALWLESVEPGKPLSFLDSHIKHGNSLVGILTSSQIEKGIPDEAFQPLTRDDKSICPDLKNKNKKTGKNIAISLRTIGLLHHDLEELCEDTLEEVSSKESRYKKFENSESYLQEKLKEDLFTASFFIPKTFETKASVPTNEMLHLFSHGENLPPETLQLVQKTAKSYHFFHWPLAFPNIFGDKGRGGFDVVIGNAPWNVSQLSEDEYFAVDAPSITNLSGAKRKKAIQDLEVSNPDLWNRFQIDKHKIESHNQFYRFGGRNKLTAKGKINLYALFAELFATMINSTGRAAMISPTGIVTDDSTKLFFSWLTSQKILAGIYDFENRKKLFPAVDSRIKFCVLSIGHDIELAKLAFFLEKTEQTTDTNRVFTLSSQDFNLINPNTKTCPVFRSQMDCELTKKIYKSAPVLIKEETANEPEVNHWGVRFSQGLFNMTSKSDLFKEYSEIIDEGGAVTRNIAHINDHKYLPLYEAKMVHHYDHRWATYEIDGKTSRDCTLAEKQNPNYHSLPRYWVAENEVTLRTTRAPKAVLDAIKKQDAEKLDHTLRLWAAGSYIETHPDGLDSAIVRGLLQDARSSDDNDLYDDTYDHRAINTACLLAKESMLSNEEVEQLVANLNRSQDPFSFIWPLLEARRPKYLLGWRDITNATNERTVIAGVIPLSAVGNNMPLAFVSETYSAKHIAALTSNLSSLPLDFVARHKVGGTHLNFFIFKQLPVLSPEQYETSDLEYIVPRVLELTYSSYNLKPFAEDMGYNGPPFKFDPERRHLLKSELDAYYAKLYGLTRDELRYILDPADVMGEDYPSETFRVLKKNEMKAFGEYRTRRLVLEAWDRLG</sequence>
<dbReference type="Proteomes" id="UP000000238">
    <property type="component" value="Chromosome"/>
</dbReference>
<dbReference type="eggNOG" id="COG1002">
    <property type="taxonomic scope" value="Bacteria"/>
</dbReference>
<keyword evidence="8" id="KW-1185">Reference proteome</keyword>
<reference evidence="7 8" key="1">
    <citation type="journal article" date="2005" name="Nucleic Acids Res.">
        <title>Genomic blueprint of Hahella chejuensis, a marine microbe producing an algicidal agent.</title>
        <authorList>
            <person name="Jeong H."/>
            <person name="Yim J.H."/>
            <person name="Lee C."/>
            <person name="Choi S.-H."/>
            <person name="Park Y.K."/>
            <person name="Yoon S.H."/>
            <person name="Hur C.-G."/>
            <person name="Kang H.-Y."/>
            <person name="Kim D."/>
            <person name="Lee H.H."/>
            <person name="Park K.H."/>
            <person name="Park S.-H."/>
            <person name="Park H.-S."/>
            <person name="Lee H.K."/>
            <person name="Oh T.K."/>
            <person name="Kim J.F."/>
        </authorList>
    </citation>
    <scope>NUCLEOTIDE SEQUENCE [LARGE SCALE GENOMIC DNA]</scope>
    <source>
        <strain evidence="7 8">KCTC 2396</strain>
    </source>
</reference>
<dbReference type="InterPro" id="IPR050953">
    <property type="entry name" value="N4_N6_ade-DNA_methylase"/>
</dbReference>
<dbReference type="Pfam" id="PF07669">
    <property type="entry name" value="Eco57I"/>
    <property type="match status" value="1"/>
</dbReference>
<evidence type="ECO:0000313" key="8">
    <source>
        <dbReference type="Proteomes" id="UP000000238"/>
    </source>
</evidence>
<comment type="catalytic activity">
    <reaction evidence="5">
        <text>a 2'-deoxyadenosine in DNA + S-adenosyl-L-methionine = an N(6)-methyl-2'-deoxyadenosine in DNA + S-adenosyl-L-homocysteine + H(+)</text>
        <dbReference type="Rhea" id="RHEA:15197"/>
        <dbReference type="Rhea" id="RHEA-COMP:12418"/>
        <dbReference type="Rhea" id="RHEA-COMP:12419"/>
        <dbReference type="ChEBI" id="CHEBI:15378"/>
        <dbReference type="ChEBI" id="CHEBI:57856"/>
        <dbReference type="ChEBI" id="CHEBI:59789"/>
        <dbReference type="ChEBI" id="CHEBI:90615"/>
        <dbReference type="ChEBI" id="CHEBI:90616"/>
        <dbReference type="EC" id="2.1.1.72"/>
    </reaction>
</comment>
<keyword evidence="2 7" id="KW-0489">Methyltransferase</keyword>
<dbReference type="PANTHER" id="PTHR33841:SF1">
    <property type="entry name" value="DNA METHYLTRANSFERASE A"/>
    <property type="match status" value="1"/>
</dbReference>
<dbReference type="PRINTS" id="PR00507">
    <property type="entry name" value="N12N6MTFRASE"/>
</dbReference>
<dbReference type="REBASE" id="11715">
    <property type="entry name" value="HchORF3806P"/>
</dbReference>
<evidence type="ECO:0000256" key="2">
    <source>
        <dbReference type="ARBA" id="ARBA00022603"/>
    </source>
</evidence>
<dbReference type="KEGG" id="hch:HCH_03806"/>
<name>Q2SFN7_HAHCH</name>
<dbReference type="OrthoDB" id="9782445at2"/>
<dbReference type="SUPFAM" id="SSF53335">
    <property type="entry name" value="S-adenosyl-L-methionine-dependent methyltransferases"/>
    <property type="match status" value="1"/>
</dbReference>
<dbReference type="GO" id="GO:0009007">
    <property type="term" value="F:site-specific DNA-methyltransferase (adenine-specific) activity"/>
    <property type="evidence" value="ECO:0007669"/>
    <property type="project" value="UniProtKB-EC"/>
</dbReference>
<keyword evidence="3" id="KW-0808">Transferase</keyword>
<dbReference type="InterPro" id="IPR029063">
    <property type="entry name" value="SAM-dependent_MTases_sf"/>
</dbReference>
<dbReference type="RefSeq" id="WP_011397604.1">
    <property type="nucleotide sequence ID" value="NC_007645.1"/>
</dbReference>
<dbReference type="InterPro" id="IPR011639">
    <property type="entry name" value="MethylTrfase_TaqI-like_dom"/>
</dbReference>
<dbReference type="GO" id="GO:0032259">
    <property type="term" value="P:methylation"/>
    <property type="evidence" value="ECO:0007669"/>
    <property type="project" value="UniProtKB-KW"/>
</dbReference>
<evidence type="ECO:0000256" key="3">
    <source>
        <dbReference type="ARBA" id="ARBA00022679"/>
    </source>
</evidence>
<dbReference type="HOGENOM" id="CLU_002881_0_0_6"/>
<evidence type="ECO:0000256" key="5">
    <source>
        <dbReference type="ARBA" id="ARBA00047942"/>
    </source>
</evidence>
<gene>
    <name evidence="7" type="ordered locus">HCH_03806</name>
</gene>
<evidence type="ECO:0000313" key="7">
    <source>
        <dbReference type="EMBL" id="ABC30537.1"/>
    </source>
</evidence>